<keyword evidence="2" id="KW-1185">Reference proteome</keyword>
<organism evidence="1 2">
    <name type="scientific">Maribacter confluentis</name>
    <dbReference type="NCBI Taxonomy" id="1656093"/>
    <lineage>
        <taxon>Bacteria</taxon>
        <taxon>Pseudomonadati</taxon>
        <taxon>Bacteroidota</taxon>
        <taxon>Flavobacteriia</taxon>
        <taxon>Flavobacteriales</taxon>
        <taxon>Flavobacteriaceae</taxon>
        <taxon>Maribacter</taxon>
    </lineage>
</organism>
<accession>A0ABT8RP85</accession>
<evidence type="ECO:0000313" key="2">
    <source>
        <dbReference type="Proteomes" id="UP001168579"/>
    </source>
</evidence>
<reference evidence="1" key="1">
    <citation type="journal article" date="2014" name="Int. J. Syst. Evol. Microbiol.">
        <title>Complete genome of a new Firmicutes species belonging to the dominant human colonic microbiota ('Ruminococcus bicirculans') reveals two chromosomes and a selective capacity to utilize plant glucans.</title>
        <authorList>
            <consortium name="NISC Comparative Sequencing Program"/>
            <person name="Wegmann U."/>
            <person name="Louis P."/>
            <person name="Goesmann A."/>
            <person name="Henrissat B."/>
            <person name="Duncan S.H."/>
            <person name="Flint H.J."/>
        </authorList>
    </citation>
    <scope>NUCLEOTIDE SEQUENCE</scope>
    <source>
        <strain evidence="1">CECT 8869</strain>
    </source>
</reference>
<evidence type="ECO:0008006" key="3">
    <source>
        <dbReference type="Google" id="ProtNLM"/>
    </source>
</evidence>
<dbReference type="InterPro" id="IPR015797">
    <property type="entry name" value="NUDIX_hydrolase-like_dom_sf"/>
</dbReference>
<protein>
    <recommendedName>
        <fullName evidence="3">NUDIX hydrolase</fullName>
    </recommendedName>
</protein>
<proteinExistence type="predicted"/>
<reference evidence="1" key="2">
    <citation type="submission" date="2023-06" db="EMBL/GenBank/DDBJ databases">
        <authorList>
            <person name="Lucena T."/>
            <person name="Sun Q."/>
        </authorList>
    </citation>
    <scope>NUCLEOTIDE SEQUENCE</scope>
    <source>
        <strain evidence="1">CECT 8869</strain>
    </source>
</reference>
<dbReference type="SUPFAM" id="SSF55811">
    <property type="entry name" value="Nudix"/>
    <property type="match status" value="1"/>
</dbReference>
<name>A0ABT8RP85_9FLAO</name>
<dbReference type="Gene3D" id="3.90.79.10">
    <property type="entry name" value="Nucleoside Triphosphate Pyrophosphohydrolase"/>
    <property type="match status" value="1"/>
</dbReference>
<evidence type="ECO:0000313" key="1">
    <source>
        <dbReference type="EMBL" id="MDO1512252.1"/>
    </source>
</evidence>
<sequence length="179" mass="20592">MKKIATLIIFILCQTVHAQIEKDIPIFHRLIIVNSENELMVVKIENADFWVTPGIYQTKELSIKKGLDSIASTYGITLENIKLNGVFILKRALNGEKSTSIRNVYTAKSKEGIVKKPNGIEEIKWLTLNEAIEQITFPHISTMIKKIMIRPNEVWGGTILQYKENENWKSKILEEFYTL</sequence>
<dbReference type="RefSeq" id="WP_304435368.1">
    <property type="nucleotide sequence ID" value="NZ_JAUKUC010000001.1"/>
</dbReference>
<dbReference type="Proteomes" id="UP001168579">
    <property type="component" value="Unassembled WGS sequence"/>
</dbReference>
<gene>
    <name evidence="1" type="ORF">Q2T41_06245</name>
</gene>
<dbReference type="EMBL" id="JAUKUC010000001">
    <property type="protein sequence ID" value="MDO1512252.1"/>
    <property type="molecule type" value="Genomic_DNA"/>
</dbReference>
<comment type="caution">
    <text evidence="1">The sequence shown here is derived from an EMBL/GenBank/DDBJ whole genome shotgun (WGS) entry which is preliminary data.</text>
</comment>